<dbReference type="InParanoid" id="A0A162PXM0"/>
<evidence type="ECO:0000259" key="1">
    <source>
        <dbReference type="PROSITE" id="PS00028"/>
    </source>
</evidence>
<dbReference type="InterPro" id="IPR013087">
    <property type="entry name" value="Znf_C2H2_type"/>
</dbReference>
<dbReference type="RefSeq" id="XP_018294967.1">
    <property type="nucleotide sequence ID" value="XM_018430814.1"/>
</dbReference>
<dbReference type="PANTHER" id="PTHR31912">
    <property type="entry name" value="IP13529P"/>
    <property type="match status" value="1"/>
</dbReference>
<dbReference type="OrthoDB" id="2506088at2759"/>
<protein>
    <submittedName>
        <fullName evidence="2">C2H2-type zinc finger transcription factor</fullName>
    </submittedName>
</protein>
<dbReference type="GeneID" id="28991720"/>
<organism evidence="2 3">
    <name type="scientific">Phycomyces blakesleeanus (strain ATCC 8743b / DSM 1359 / FGSC 10004 / NBRC 33097 / NRRL 1555)</name>
    <dbReference type="NCBI Taxonomy" id="763407"/>
    <lineage>
        <taxon>Eukaryota</taxon>
        <taxon>Fungi</taxon>
        <taxon>Fungi incertae sedis</taxon>
        <taxon>Mucoromycota</taxon>
        <taxon>Mucoromycotina</taxon>
        <taxon>Mucoromycetes</taxon>
        <taxon>Mucorales</taxon>
        <taxon>Phycomycetaceae</taxon>
        <taxon>Phycomyces</taxon>
    </lineage>
</organism>
<dbReference type="PROSITE" id="PS00028">
    <property type="entry name" value="ZINC_FINGER_C2H2_1"/>
    <property type="match status" value="1"/>
</dbReference>
<name>A0A162PXM0_PHYB8</name>
<dbReference type="PANTHER" id="PTHR31912:SF34">
    <property type="entry name" value="NOTOCHORD-RELATED PROTEIN"/>
    <property type="match status" value="1"/>
</dbReference>
<dbReference type="Proteomes" id="UP000077315">
    <property type="component" value="Unassembled WGS sequence"/>
</dbReference>
<reference evidence="3" key="1">
    <citation type="submission" date="2015-06" db="EMBL/GenBank/DDBJ databases">
        <title>Expansion of signal transduction pathways in fungi by whole-genome duplication.</title>
        <authorList>
            <consortium name="DOE Joint Genome Institute"/>
            <person name="Corrochano L.M."/>
            <person name="Kuo A."/>
            <person name="Marcet-Houben M."/>
            <person name="Polaino S."/>
            <person name="Salamov A."/>
            <person name="Villalobos J.M."/>
            <person name="Alvarez M.I."/>
            <person name="Avalos J."/>
            <person name="Benito E.P."/>
            <person name="Benoit I."/>
            <person name="Burger G."/>
            <person name="Camino L.P."/>
            <person name="Canovas D."/>
            <person name="Cerda-Olmedo E."/>
            <person name="Cheng J.-F."/>
            <person name="Dominguez A."/>
            <person name="Elias M."/>
            <person name="Eslava A.P."/>
            <person name="Glaser F."/>
            <person name="Grimwood J."/>
            <person name="Gutierrez G."/>
            <person name="Heitman J."/>
            <person name="Henrissat B."/>
            <person name="Iturriaga E.A."/>
            <person name="Lang B.F."/>
            <person name="Lavin J.L."/>
            <person name="Lee S."/>
            <person name="Li W."/>
            <person name="Lindquist E."/>
            <person name="Lopez-Garcia S."/>
            <person name="Luque E.M."/>
            <person name="Marcos A.T."/>
            <person name="Martin J."/>
            <person name="McCluskey K."/>
            <person name="Medina H.R."/>
            <person name="Miralles-Duran A."/>
            <person name="Miyazaki A."/>
            <person name="Munoz-Torres E."/>
            <person name="Oguiza J.A."/>
            <person name="Ohm R."/>
            <person name="Olmedo M."/>
            <person name="Orejas M."/>
            <person name="Ortiz-Castellanos L."/>
            <person name="Pisabarro A.G."/>
            <person name="Rodriguez-Romero J."/>
            <person name="Ruiz-Herrera J."/>
            <person name="Ruiz-Vazquez R."/>
            <person name="Sanz C."/>
            <person name="Schackwitz W."/>
            <person name="Schmutz J."/>
            <person name="Shahriari M."/>
            <person name="Shelest E."/>
            <person name="Silva-Franco F."/>
            <person name="Soanes D."/>
            <person name="Syed K."/>
            <person name="Tagua V.G."/>
            <person name="Talbot N.J."/>
            <person name="Thon M."/>
            <person name="De vries R.P."/>
            <person name="Wiebenga A."/>
            <person name="Yadav J.S."/>
            <person name="Braun E.L."/>
            <person name="Baker S."/>
            <person name="Garre V."/>
            <person name="Horwitz B."/>
            <person name="Torres-Martinez S."/>
            <person name="Idnurm A."/>
            <person name="Herrera-Estrella A."/>
            <person name="Gabaldon T."/>
            <person name="Grigoriev I.V."/>
        </authorList>
    </citation>
    <scope>NUCLEOTIDE SEQUENCE [LARGE SCALE GENOMIC DNA]</scope>
    <source>
        <strain evidence="3">NRRL 1555(-)</strain>
    </source>
</reference>
<feature type="domain" description="C2H2-type" evidence="1">
    <location>
        <begin position="213"/>
        <end position="235"/>
    </location>
</feature>
<dbReference type="AlphaFoldDB" id="A0A162PXM0"/>
<evidence type="ECO:0000313" key="3">
    <source>
        <dbReference type="Proteomes" id="UP000077315"/>
    </source>
</evidence>
<dbReference type="VEuPathDB" id="FungiDB:PHYBLDRAFT_142434"/>
<proteinExistence type="predicted"/>
<evidence type="ECO:0000313" key="2">
    <source>
        <dbReference type="EMBL" id="OAD76927.1"/>
    </source>
</evidence>
<dbReference type="EMBL" id="KV440975">
    <property type="protein sequence ID" value="OAD76927.1"/>
    <property type="molecule type" value="Genomic_DNA"/>
</dbReference>
<accession>A0A162PXM0</accession>
<keyword evidence="3" id="KW-1185">Reference proteome</keyword>
<dbReference type="STRING" id="763407.A0A162PXM0"/>
<gene>
    <name evidence="2" type="ORF">PHYBLDRAFT_142434</name>
</gene>
<sequence>MEIDKAISYKGGFSFEDSESEAHIYDSSIIGSNTFTKAEPGAKISHSKIVDALLKSKSSVKGHEYNVCPSGCQLYEINDNQESCVDYGKLQYKTDTEQSQTPAASMKLMSVGDMFSQMQADPSTRELLHYRANWEFVAGQLTNIFDGDSYKQLAQQGLFSNPNDIAIGLYTNGFVNQKKGKSSKKYAPGRVLVPTPRQPGQYNFSLAEAEKICMHCEKDFKSPWNLKQHLEEYHHIHETLPNVEAYDITEFNVIDSDVSNTEISDESTGNYPYEAILSSLTTSAESIISSVEEDVDVFANGVLSFENLESFVPKNYSFKNLQTMIMLALIDGDNNMLSCRIIKKILLAMNLVLKLQEEAINTKIPFILPCLDALFNFQKTKKSTISVFKSKIVKFDLSDSTQMEVCFNLPSEHLKLLATNPKTSKKIFSLPDQTPYQAVCLQQGEKWRTHPLFQQPMWTINNIDFWHSDVVKLKADQNNSSHRLFYRVAISPISLFTDDTSGNTTVQSNPSECGIRKKKDVTGASMLPTIVKDVQLMEGSILMYSHKYKEFIFVYTPLIWIEANTPCHSMLCDILGATVLYPCRICYVKLQRKVENLKDEDYYTKRHKNRTKQHYIAAASSLDKLIIILDISLIDNKHTAEFLRFKNTSTQILLDLQSFDPSQDTPVEILHVILLSITEYLVNDLVNSVLVKKDELRQLTGYLKDYEQSKGMSRKCTRLLSGCSSYLGRDYKCLIQILPVILVIKFTGNPVLKNITPCFVQLGWLCSLVFIRAIESGLETYIHEVDTAVKGLIKQLLIYNKNGKLNRHNLYTSKLKAHLLTHFPDNIRRFGTPLHFETEKDEQFNKHIREHLFHTNKLNTSKDIGLKFAKQTMMRHILDGGSWPIENGLRLSCGKGVKTYIDNTASVHKFWNVLFGSSREFADNNDDGSIVNSELCDNTFALFMPMHDLPTDIARKNNYLLAQEYSGMSTPLEELKMICILDMYTKVGDAYVINLSKFSSYWHFYSYFSTIKICEWRVLDDVRHYQSLSGVLFSVLKEGEILPGPKKPTHLNSFLMPIISEIKDLEVHGLVIKSNGVMYEKK</sequence>